<dbReference type="KEGG" id="ksk:KSE_18350"/>
<dbReference type="InterPro" id="IPR036162">
    <property type="entry name" value="Resolvase-like_N_sf"/>
</dbReference>
<dbReference type="PANTHER" id="PTHR30461">
    <property type="entry name" value="DNA-INVERTASE FROM LAMBDOID PROPHAGE"/>
    <property type="match status" value="1"/>
</dbReference>
<dbReference type="HOGENOM" id="CLU_495132_0_0_11"/>
<dbReference type="Gene3D" id="3.40.50.1390">
    <property type="entry name" value="Resolvase, N-terminal catalytic domain"/>
    <property type="match status" value="1"/>
</dbReference>
<dbReference type="Proteomes" id="UP000007076">
    <property type="component" value="Chromosome"/>
</dbReference>
<dbReference type="AlphaFoldDB" id="E4N8X9"/>
<proteinExistence type="predicted"/>
<evidence type="ECO:0000256" key="1">
    <source>
        <dbReference type="ARBA" id="ARBA00023125"/>
    </source>
</evidence>
<dbReference type="Pfam" id="PF00239">
    <property type="entry name" value="Resolvase"/>
    <property type="match status" value="1"/>
</dbReference>
<sequence length="514" mass="57328">MAEAVQEEVDLYLRKSKKVRTEDPRDLLSVQTQEELGRAWADKNGKSVRKVWVDNLSAWSDVKRPEFDNAVSDVLAGEVPILWCAFLDRFTRKGAEEIVPILGKARVIFDYEGLDSSIERDRRWILDRAEQAREFSQRLSFNLRSTKATQRKAGKWLGKVPYGFDLDGPDTRKLVNSADTWRYVLHVFESLALGVPARMLVRALNSGPHPIPSPGGGEWQASTISKMVWHPVYEGWQVMVAQGATTGEDAVFRHPETGERVSVLAPGAEPVPPDTVRKARAAMRGHMRYETQPSSRKYHLLTDLARCAGCRGAASGGRSHVCARHAAGKSCPAPVSVKRTTLEQYVTLAWFSRVNSGDAEDELLWIAAERYAGLQDPAGAEALAEALAAEKAARVRVQRIAEQQAAGMYDPPFDVHLPRLQAEARAALQTVTEQVAACAPKRLDIGWLLEHEQTEEAWEAADLPLRRDLLRLAIRRVVVAKGVRGQNGLSPDRVEIHWLDLPDPWEVREELPAL</sequence>
<dbReference type="STRING" id="452652.KSE_18350"/>
<keyword evidence="2" id="KW-0233">DNA recombination</keyword>
<dbReference type="GO" id="GO:0000150">
    <property type="term" value="F:DNA strand exchange activity"/>
    <property type="evidence" value="ECO:0007669"/>
    <property type="project" value="InterPro"/>
</dbReference>
<gene>
    <name evidence="4" type="ordered locus">KSE_18350</name>
</gene>
<dbReference type="PANTHER" id="PTHR30461:SF2">
    <property type="entry name" value="SERINE RECOMBINASE PINE-RELATED"/>
    <property type="match status" value="1"/>
</dbReference>
<dbReference type="CDD" id="cd00338">
    <property type="entry name" value="Ser_Recombinase"/>
    <property type="match status" value="1"/>
</dbReference>
<dbReference type="EMBL" id="AP010968">
    <property type="protein sequence ID" value="BAJ27660.1"/>
    <property type="molecule type" value="Genomic_DNA"/>
</dbReference>
<evidence type="ECO:0000313" key="5">
    <source>
        <dbReference type="Proteomes" id="UP000007076"/>
    </source>
</evidence>
<evidence type="ECO:0000256" key="2">
    <source>
        <dbReference type="ARBA" id="ARBA00023172"/>
    </source>
</evidence>
<dbReference type="InterPro" id="IPR038109">
    <property type="entry name" value="DNA_bind_recomb_sf"/>
</dbReference>
<reference evidence="4 5" key="1">
    <citation type="journal article" date="2010" name="DNA Res.">
        <title>Genome sequence of Kitasatospora setae NBRC 14216T: an evolutionary snapshot of the family Streptomycetaceae.</title>
        <authorList>
            <person name="Ichikawa N."/>
            <person name="Oguchi A."/>
            <person name="Ikeda H."/>
            <person name="Ishikawa J."/>
            <person name="Kitani S."/>
            <person name="Watanabe Y."/>
            <person name="Nakamura S."/>
            <person name="Katano Y."/>
            <person name="Kishi E."/>
            <person name="Sasagawa M."/>
            <person name="Ankai A."/>
            <person name="Fukui S."/>
            <person name="Hashimoto Y."/>
            <person name="Kamata S."/>
            <person name="Otoguro M."/>
            <person name="Tanikawa S."/>
            <person name="Nihira T."/>
            <person name="Horinouchi S."/>
            <person name="Ohnishi Y."/>
            <person name="Hayakawa M."/>
            <person name="Kuzuyama T."/>
            <person name="Arisawa A."/>
            <person name="Nomoto F."/>
            <person name="Miura H."/>
            <person name="Takahashi Y."/>
            <person name="Fujita N."/>
        </authorList>
    </citation>
    <scope>NUCLEOTIDE SEQUENCE [LARGE SCALE GENOMIC DNA]</scope>
    <source>
        <strain evidence="5">ATCC 33774 / DSM 43861 / JCM 3304 / KCC A-0304 / NBRC 14216 / KM-6054</strain>
    </source>
</reference>
<dbReference type="InterPro" id="IPR050639">
    <property type="entry name" value="SSR_resolvase"/>
</dbReference>
<dbReference type="eggNOG" id="COG1961">
    <property type="taxonomic scope" value="Bacteria"/>
</dbReference>
<dbReference type="InterPro" id="IPR006119">
    <property type="entry name" value="Resolv_N"/>
</dbReference>
<dbReference type="SUPFAM" id="SSF53041">
    <property type="entry name" value="Resolvase-like"/>
    <property type="match status" value="1"/>
</dbReference>
<dbReference type="Pfam" id="PF07508">
    <property type="entry name" value="Recombinase"/>
    <property type="match status" value="1"/>
</dbReference>
<protein>
    <recommendedName>
        <fullName evidence="3">Resolvase/invertase-type recombinase catalytic domain-containing protein</fullName>
    </recommendedName>
</protein>
<dbReference type="GO" id="GO:0003677">
    <property type="term" value="F:DNA binding"/>
    <property type="evidence" value="ECO:0007669"/>
    <property type="project" value="UniProtKB-KW"/>
</dbReference>
<name>E4N8X9_KITSK</name>
<keyword evidence="1" id="KW-0238">DNA-binding</keyword>
<evidence type="ECO:0000259" key="3">
    <source>
        <dbReference type="SMART" id="SM00857"/>
    </source>
</evidence>
<dbReference type="InterPro" id="IPR011109">
    <property type="entry name" value="DNA_bind_recombinase_dom"/>
</dbReference>
<dbReference type="SMART" id="SM00857">
    <property type="entry name" value="Resolvase"/>
    <property type="match status" value="1"/>
</dbReference>
<dbReference type="Gene3D" id="3.90.1750.20">
    <property type="entry name" value="Putative Large Serine Recombinase, Chain B, Domain 2"/>
    <property type="match status" value="1"/>
</dbReference>
<keyword evidence="5" id="KW-1185">Reference proteome</keyword>
<accession>E4N8X9</accession>
<feature type="domain" description="Resolvase/invertase-type recombinase catalytic" evidence="3">
    <location>
        <begin position="9"/>
        <end position="156"/>
    </location>
</feature>
<dbReference type="PATRIC" id="fig|452652.3.peg.1840"/>
<dbReference type="RefSeq" id="WP_014134978.1">
    <property type="nucleotide sequence ID" value="NC_016109.1"/>
</dbReference>
<evidence type="ECO:0000313" key="4">
    <source>
        <dbReference type="EMBL" id="BAJ27660.1"/>
    </source>
</evidence>
<organism evidence="4 5">
    <name type="scientific">Kitasatospora setae (strain ATCC 33774 / DSM 43861 / JCM 3304 / KCC A-0304 / NBRC 14216 / KM-6054)</name>
    <name type="common">Streptomyces setae</name>
    <dbReference type="NCBI Taxonomy" id="452652"/>
    <lineage>
        <taxon>Bacteria</taxon>
        <taxon>Bacillati</taxon>
        <taxon>Actinomycetota</taxon>
        <taxon>Actinomycetes</taxon>
        <taxon>Kitasatosporales</taxon>
        <taxon>Streptomycetaceae</taxon>
        <taxon>Kitasatospora</taxon>
    </lineage>
</organism>